<evidence type="ECO:0000256" key="1">
    <source>
        <dbReference type="SAM" id="MobiDB-lite"/>
    </source>
</evidence>
<name>A8NSR6_COPC7</name>
<evidence type="ECO:0000313" key="4">
    <source>
        <dbReference type="Proteomes" id="UP000001861"/>
    </source>
</evidence>
<dbReference type="VEuPathDB" id="FungiDB:CC1G_05070"/>
<feature type="compositionally biased region" description="Low complexity" evidence="1">
    <location>
        <begin position="15"/>
        <end position="28"/>
    </location>
</feature>
<dbReference type="EMBL" id="AACS02000008">
    <property type="protein sequence ID" value="EAU85853.1"/>
    <property type="molecule type" value="Genomic_DNA"/>
</dbReference>
<reference evidence="3 4" key="1">
    <citation type="journal article" date="2010" name="Proc. Natl. Acad. Sci. U.S.A.">
        <title>Insights into evolution of multicellular fungi from the assembled chromosomes of the mushroom Coprinopsis cinerea (Coprinus cinereus).</title>
        <authorList>
            <person name="Stajich J.E."/>
            <person name="Wilke S.K."/>
            <person name="Ahren D."/>
            <person name="Au C.H."/>
            <person name="Birren B.W."/>
            <person name="Borodovsky M."/>
            <person name="Burns C."/>
            <person name="Canback B."/>
            <person name="Casselton L.A."/>
            <person name="Cheng C.K."/>
            <person name="Deng J."/>
            <person name="Dietrich F.S."/>
            <person name="Fargo D.C."/>
            <person name="Farman M.L."/>
            <person name="Gathman A.C."/>
            <person name="Goldberg J."/>
            <person name="Guigo R."/>
            <person name="Hoegger P.J."/>
            <person name="Hooker J.B."/>
            <person name="Huggins A."/>
            <person name="James T.Y."/>
            <person name="Kamada T."/>
            <person name="Kilaru S."/>
            <person name="Kodira C."/>
            <person name="Kues U."/>
            <person name="Kupfer D."/>
            <person name="Kwan H.S."/>
            <person name="Lomsadze A."/>
            <person name="Li W."/>
            <person name="Lilly W.W."/>
            <person name="Ma L.J."/>
            <person name="Mackey A.J."/>
            <person name="Manning G."/>
            <person name="Martin F."/>
            <person name="Muraguchi H."/>
            <person name="Natvig D.O."/>
            <person name="Palmerini H."/>
            <person name="Ramesh M.A."/>
            <person name="Rehmeyer C.J."/>
            <person name="Roe B.A."/>
            <person name="Shenoy N."/>
            <person name="Stanke M."/>
            <person name="Ter-Hovhannisyan V."/>
            <person name="Tunlid A."/>
            <person name="Velagapudi R."/>
            <person name="Vision T.J."/>
            <person name="Zeng Q."/>
            <person name="Zolan M.E."/>
            <person name="Pukkila P.J."/>
        </authorList>
    </citation>
    <scope>NUCLEOTIDE SEQUENCE [LARGE SCALE GENOMIC DNA]</scope>
    <source>
        <strain evidence="4">Okayama-7 / 130 / ATCC MYA-4618 / FGSC 9003</strain>
    </source>
</reference>
<dbReference type="InParanoid" id="A8NSR6"/>
<proteinExistence type="predicted"/>
<feature type="region of interest" description="Disordered" evidence="1">
    <location>
        <begin position="1"/>
        <end position="28"/>
    </location>
</feature>
<dbReference type="SUPFAM" id="SSF54695">
    <property type="entry name" value="POZ domain"/>
    <property type="match status" value="1"/>
</dbReference>
<dbReference type="GeneID" id="6012617"/>
<dbReference type="Gene3D" id="3.30.710.10">
    <property type="entry name" value="Potassium Channel Kv1.1, Chain A"/>
    <property type="match status" value="1"/>
</dbReference>
<dbReference type="Proteomes" id="UP000001861">
    <property type="component" value="Unassembled WGS sequence"/>
</dbReference>
<dbReference type="PROSITE" id="PS50097">
    <property type="entry name" value="BTB"/>
    <property type="match status" value="1"/>
</dbReference>
<dbReference type="Pfam" id="PF00651">
    <property type="entry name" value="BTB"/>
    <property type="match status" value="1"/>
</dbReference>
<dbReference type="SMART" id="SM00225">
    <property type="entry name" value="BTB"/>
    <property type="match status" value="1"/>
</dbReference>
<protein>
    <recommendedName>
        <fullName evidence="2">BTB domain-containing protein</fullName>
    </recommendedName>
</protein>
<evidence type="ECO:0000259" key="2">
    <source>
        <dbReference type="PROSITE" id="PS50097"/>
    </source>
</evidence>
<dbReference type="InterPro" id="IPR000210">
    <property type="entry name" value="BTB/POZ_dom"/>
</dbReference>
<dbReference type="RefSeq" id="XP_001836077.1">
    <property type="nucleotide sequence ID" value="XM_001836025.1"/>
</dbReference>
<gene>
    <name evidence="3" type="ORF">CC1G_05070</name>
</gene>
<organism evidence="3 4">
    <name type="scientific">Coprinopsis cinerea (strain Okayama-7 / 130 / ATCC MYA-4618 / FGSC 9003)</name>
    <name type="common">Inky cap fungus</name>
    <name type="synonym">Hormographiella aspergillata</name>
    <dbReference type="NCBI Taxonomy" id="240176"/>
    <lineage>
        <taxon>Eukaryota</taxon>
        <taxon>Fungi</taxon>
        <taxon>Dikarya</taxon>
        <taxon>Basidiomycota</taxon>
        <taxon>Agaricomycotina</taxon>
        <taxon>Agaricomycetes</taxon>
        <taxon>Agaricomycetidae</taxon>
        <taxon>Agaricales</taxon>
        <taxon>Agaricineae</taxon>
        <taxon>Psathyrellaceae</taxon>
        <taxon>Coprinopsis</taxon>
    </lineage>
</organism>
<evidence type="ECO:0000313" key="3">
    <source>
        <dbReference type="EMBL" id="EAU85853.1"/>
    </source>
</evidence>
<accession>A8NSR6</accession>
<sequence length="363" mass="41484">MAKETRSAKRKRGESTTAEALTATTSEPASVNIQRSQQVWYDDGNVILQVENRQFRVHKSILSKHSPVLRDMFSMPQPDGQLKEDCPVVVLEHDLAKEWEQVLALIYDGFREVKYGVKLWFSEIRSILSLNHKYDLPSLREEALSRLKLEYPLGPGFEEENAVKEFGERDKSMELDNHTSMWDVVNMATKYRLERWLPAIYLQALMQRDDDEALTTLIFDGTVAKDGTTTTQLEPAIQRLLLKARDRFRKVMKDEVFNYLSNERVIPGNACPQPKRCALAQAGLLRETWGQGPTVSSVFALSEPDVGKLCPACSKAAKCTFWKARVELVKKLPAMFDLPLWEQLKEYEGQVAEDEEGNNQNNQ</sequence>
<feature type="domain" description="BTB" evidence="2">
    <location>
        <begin position="44"/>
        <end position="115"/>
    </location>
</feature>
<dbReference type="eggNOG" id="ENOG502R1YF">
    <property type="taxonomic scope" value="Eukaryota"/>
</dbReference>
<dbReference type="InterPro" id="IPR011333">
    <property type="entry name" value="SKP1/BTB/POZ_sf"/>
</dbReference>
<dbReference type="AlphaFoldDB" id="A8NSR6"/>
<dbReference type="OMA" id="CAKRTIQ"/>
<dbReference type="KEGG" id="cci:CC1G_05070"/>
<keyword evidence="4" id="KW-1185">Reference proteome</keyword>
<comment type="caution">
    <text evidence="3">The sequence shown here is derived from an EMBL/GenBank/DDBJ whole genome shotgun (WGS) entry which is preliminary data.</text>
</comment>
<dbReference type="OrthoDB" id="3217871at2759"/>